<dbReference type="OrthoDB" id="1098026at2"/>
<evidence type="ECO:0008006" key="3">
    <source>
        <dbReference type="Google" id="ProtNLM"/>
    </source>
</evidence>
<organism evidence="1 2">
    <name type="scientific">Neolewinella aurantiaca</name>
    <dbReference type="NCBI Taxonomy" id="2602767"/>
    <lineage>
        <taxon>Bacteria</taxon>
        <taxon>Pseudomonadati</taxon>
        <taxon>Bacteroidota</taxon>
        <taxon>Saprospiria</taxon>
        <taxon>Saprospirales</taxon>
        <taxon>Lewinellaceae</taxon>
        <taxon>Neolewinella</taxon>
    </lineage>
</organism>
<evidence type="ECO:0000313" key="1">
    <source>
        <dbReference type="EMBL" id="TXF88873.1"/>
    </source>
</evidence>
<comment type="caution">
    <text evidence="1">The sequence shown here is derived from an EMBL/GenBank/DDBJ whole genome shotgun (WGS) entry which is preliminary data.</text>
</comment>
<dbReference type="Proteomes" id="UP000321907">
    <property type="component" value="Unassembled WGS sequence"/>
</dbReference>
<evidence type="ECO:0000313" key="2">
    <source>
        <dbReference type="Proteomes" id="UP000321907"/>
    </source>
</evidence>
<protein>
    <recommendedName>
        <fullName evidence="3">Transcription regulator BetR N-terminal domain-containing protein</fullName>
    </recommendedName>
</protein>
<dbReference type="AlphaFoldDB" id="A0A5C7FU07"/>
<name>A0A5C7FU07_9BACT</name>
<keyword evidence="2" id="KW-1185">Reference proteome</keyword>
<gene>
    <name evidence="1" type="ORF">FUA23_12470</name>
</gene>
<reference evidence="1 2" key="1">
    <citation type="submission" date="2019-08" db="EMBL/GenBank/DDBJ databases">
        <title>Lewinella sp. strain SSH13 Genome sequencing and assembly.</title>
        <authorList>
            <person name="Kim I."/>
        </authorList>
    </citation>
    <scope>NUCLEOTIDE SEQUENCE [LARGE SCALE GENOMIC DNA]</scope>
    <source>
        <strain evidence="1 2">SSH13</strain>
    </source>
</reference>
<sequence length="341" mass="40094">MMNAYPTETFQSRFFEQLERQFDKRGDMVNATCETLHLGRDAVYRRLRGDTLLTANELMTLAQKFNIQLDEEVGNRKSSTSQLIYPQGINQVKDELEYFEQLESYCQKMINLPEVEIDYATPELPLYYEGFTPTLLAFKTYVYGLTSWNFEKWKGLPFSPSLIDPKMFEITERFIPKLFKLPGRELWSIGILDITLRQIEHAVEVGQLNDRKLVDKMFEELEDTIRHMEDMARFGKKFLPGEIPSKNDPDFQVYHNEMTNTNNVIIIKSPLQSFVFSTFVNPNYIISTNERIQVQMETWFNNLVDNSNCLSKKSSKYYRQFFARLRRTVHAAQNRVNGLLI</sequence>
<dbReference type="RefSeq" id="WP_147931081.1">
    <property type="nucleotide sequence ID" value="NZ_VOXD01000018.1"/>
</dbReference>
<accession>A0A5C7FU07</accession>
<proteinExistence type="predicted"/>
<dbReference type="EMBL" id="VOXD01000018">
    <property type="protein sequence ID" value="TXF88873.1"/>
    <property type="molecule type" value="Genomic_DNA"/>
</dbReference>